<sequence length="23" mass="2683">NSISQNPSVTEMQQVRSCNRYIQ</sequence>
<organism evidence="2 3">
    <name type="scientific">Sousa chinensis</name>
    <name type="common">Indo-pacific humpbacked dolphin</name>
    <name type="synonym">Steno chinensis</name>
    <dbReference type="NCBI Taxonomy" id="103600"/>
    <lineage>
        <taxon>Eukaryota</taxon>
        <taxon>Metazoa</taxon>
        <taxon>Chordata</taxon>
        <taxon>Craniata</taxon>
        <taxon>Vertebrata</taxon>
        <taxon>Euteleostomi</taxon>
        <taxon>Mammalia</taxon>
        <taxon>Eutheria</taxon>
        <taxon>Laurasiatheria</taxon>
        <taxon>Artiodactyla</taxon>
        <taxon>Whippomorpha</taxon>
        <taxon>Cetacea</taxon>
        <taxon>Odontoceti</taxon>
        <taxon>Delphinidae</taxon>
        <taxon>Sousa</taxon>
    </lineage>
</organism>
<name>A0A484GU87_SOUCH</name>
<reference evidence="2 3" key="1">
    <citation type="journal article" date="2018" name="Genomics">
        <title>Molecular footprints of inshore aquatic adaptation in Indo-Pacific humpback dolphin (Sousa chinensis).</title>
        <authorList>
            <person name="Ming Y."/>
            <person name="Jian J."/>
            <person name="Yu F."/>
            <person name="Yu X."/>
            <person name="Wang J."/>
            <person name="Liu W."/>
        </authorList>
    </citation>
    <scope>NUCLEOTIDE SEQUENCE [LARGE SCALE GENOMIC DNA]</scope>
    <source>
        <strain evidence="2">MY-2018</strain>
        <tissue evidence="2">Skin</tissue>
    </source>
</reference>
<comment type="caution">
    <text evidence="2">The sequence shown here is derived from an EMBL/GenBank/DDBJ whole genome shotgun (WGS) entry which is preliminary data.</text>
</comment>
<gene>
    <name evidence="2" type="ORF">DBR06_SOUSAS13510011</name>
</gene>
<accession>A0A484GU87</accession>
<dbReference type="Proteomes" id="UP000295264">
    <property type="component" value="Unassembled WGS sequence"/>
</dbReference>
<keyword evidence="3" id="KW-1185">Reference proteome</keyword>
<evidence type="ECO:0000256" key="1">
    <source>
        <dbReference type="SAM" id="MobiDB-lite"/>
    </source>
</evidence>
<protein>
    <submittedName>
        <fullName evidence="2">Uncharacterized protein</fullName>
    </submittedName>
</protein>
<feature type="non-terminal residue" evidence="2">
    <location>
        <position position="23"/>
    </location>
</feature>
<dbReference type="AlphaFoldDB" id="A0A484GU87"/>
<dbReference type="EMBL" id="QWLN02004377">
    <property type="protein sequence ID" value="TEA39109.1"/>
    <property type="molecule type" value="Genomic_DNA"/>
</dbReference>
<feature type="region of interest" description="Disordered" evidence="1">
    <location>
        <begin position="1"/>
        <end position="23"/>
    </location>
</feature>
<evidence type="ECO:0000313" key="2">
    <source>
        <dbReference type="EMBL" id="TEA39109.1"/>
    </source>
</evidence>
<evidence type="ECO:0000313" key="3">
    <source>
        <dbReference type="Proteomes" id="UP000295264"/>
    </source>
</evidence>
<feature type="non-terminal residue" evidence="2">
    <location>
        <position position="1"/>
    </location>
</feature>
<proteinExistence type="predicted"/>